<comment type="similarity">
    <text evidence="1">Belongs to the LysR transcriptional regulatory family.</text>
</comment>
<evidence type="ECO:0000313" key="6">
    <source>
        <dbReference type="EMBL" id="MVX65855.1"/>
    </source>
</evidence>
<dbReference type="Proteomes" id="UP000656077">
    <property type="component" value="Unassembled WGS sequence"/>
</dbReference>
<dbReference type="Pfam" id="PF00126">
    <property type="entry name" value="HTH_1"/>
    <property type="match status" value="1"/>
</dbReference>
<dbReference type="GO" id="GO:0003700">
    <property type="term" value="F:DNA-binding transcription factor activity"/>
    <property type="evidence" value="ECO:0007669"/>
    <property type="project" value="InterPro"/>
</dbReference>
<accession>A0A964RQH6</accession>
<keyword evidence="2" id="KW-0805">Transcription regulation</keyword>
<dbReference type="GO" id="GO:0000976">
    <property type="term" value="F:transcription cis-regulatory region binding"/>
    <property type="evidence" value="ECO:0007669"/>
    <property type="project" value="TreeGrafter"/>
</dbReference>
<dbReference type="SUPFAM" id="SSF46785">
    <property type="entry name" value="Winged helix' DNA-binding domain"/>
    <property type="match status" value="1"/>
</dbReference>
<evidence type="ECO:0000259" key="5">
    <source>
        <dbReference type="PROSITE" id="PS50931"/>
    </source>
</evidence>
<dbReference type="Gene3D" id="1.10.10.10">
    <property type="entry name" value="Winged helix-like DNA-binding domain superfamily/Winged helix DNA-binding domain"/>
    <property type="match status" value="1"/>
</dbReference>
<dbReference type="EMBL" id="WSRQ01000040">
    <property type="protein sequence ID" value="MVX65855.1"/>
    <property type="molecule type" value="Genomic_DNA"/>
</dbReference>
<protein>
    <submittedName>
        <fullName evidence="6">LysR family transcriptional regulator</fullName>
    </submittedName>
</protein>
<dbReference type="PRINTS" id="PR00039">
    <property type="entry name" value="HTHLYSR"/>
</dbReference>
<dbReference type="AlphaFoldDB" id="A0A964RQH6"/>
<gene>
    <name evidence="6" type="ORF">GKZ28_19440</name>
</gene>
<organism evidence="6 7">
    <name type="scientific">Clostridium chromiireducens</name>
    <dbReference type="NCBI Taxonomy" id="225345"/>
    <lineage>
        <taxon>Bacteria</taxon>
        <taxon>Bacillati</taxon>
        <taxon>Bacillota</taxon>
        <taxon>Clostridia</taxon>
        <taxon>Eubacteriales</taxon>
        <taxon>Clostridiaceae</taxon>
        <taxon>Clostridium</taxon>
    </lineage>
</organism>
<evidence type="ECO:0000256" key="3">
    <source>
        <dbReference type="ARBA" id="ARBA00023125"/>
    </source>
</evidence>
<dbReference type="InterPro" id="IPR036390">
    <property type="entry name" value="WH_DNA-bd_sf"/>
</dbReference>
<dbReference type="InterPro" id="IPR000847">
    <property type="entry name" value="LysR_HTH_N"/>
</dbReference>
<dbReference type="Pfam" id="PF03466">
    <property type="entry name" value="LysR_substrate"/>
    <property type="match status" value="1"/>
</dbReference>
<dbReference type="InterPro" id="IPR005119">
    <property type="entry name" value="LysR_subst-bd"/>
</dbReference>
<evidence type="ECO:0000256" key="2">
    <source>
        <dbReference type="ARBA" id="ARBA00023015"/>
    </source>
</evidence>
<dbReference type="PANTHER" id="PTHR30126">
    <property type="entry name" value="HTH-TYPE TRANSCRIPTIONAL REGULATOR"/>
    <property type="match status" value="1"/>
</dbReference>
<keyword evidence="4" id="KW-0804">Transcription</keyword>
<proteinExistence type="inferred from homology"/>
<comment type="caution">
    <text evidence="6">The sequence shown here is derived from an EMBL/GenBank/DDBJ whole genome shotgun (WGS) entry which is preliminary data.</text>
</comment>
<dbReference type="PANTHER" id="PTHR30126:SF64">
    <property type="entry name" value="HTH-TYPE TRANSCRIPTIONAL REGULATOR CITR"/>
    <property type="match status" value="1"/>
</dbReference>
<evidence type="ECO:0000313" key="7">
    <source>
        <dbReference type="Proteomes" id="UP000656077"/>
    </source>
</evidence>
<feature type="domain" description="HTH lysR-type" evidence="5">
    <location>
        <begin position="3"/>
        <end position="60"/>
    </location>
</feature>
<keyword evidence="3" id="KW-0238">DNA-binding</keyword>
<dbReference type="SUPFAM" id="SSF53850">
    <property type="entry name" value="Periplasmic binding protein-like II"/>
    <property type="match status" value="1"/>
</dbReference>
<dbReference type="PROSITE" id="PS50931">
    <property type="entry name" value="HTH_LYSR"/>
    <property type="match status" value="1"/>
</dbReference>
<reference evidence="6" key="1">
    <citation type="submission" date="2019-12" db="EMBL/GenBank/DDBJ databases">
        <title>Microbes associate with the intestines of laboratory mice.</title>
        <authorList>
            <person name="Navarre W."/>
            <person name="Wong E."/>
        </authorList>
    </citation>
    <scope>NUCLEOTIDE SEQUENCE</scope>
    <source>
        <strain evidence="6">NM79_F5</strain>
    </source>
</reference>
<dbReference type="CDD" id="cd05466">
    <property type="entry name" value="PBP2_LTTR_substrate"/>
    <property type="match status" value="1"/>
</dbReference>
<dbReference type="InterPro" id="IPR036388">
    <property type="entry name" value="WH-like_DNA-bd_sf"/>
</dbReference>
<sequence>MLLDLNLYKVFFIVSKYKNISHASEVLYVSQPAVSKSIKTLENALGVKLFLRSSKGVTLTSEGEVLYNHIENGFDEFLLGERLIEKLKNKDMGNIVIGVSTAIGKNYLVPKLESFIKIYPNFKINIINRPTIDTVQLVQEDKIDLAIVGPPQNDDNLQFVKLSRIHDILVASPGYLKKLSYTSLEDLFNRGSFMLLENPNVTRNHIDNYFSNQNVNIIPDIEASNMDFLIECAKIGLGITSVIKEFILEDLKNKKLKEITLDTPIPQRHIGVIYKNASNLSIASKTLIDYLKNYTK</sequence>
<name>A0A964RQH6_9CLOT</name>
<evidence type="ECO:0000256" key="1">
    <source>
        <dbReference type="ARBA" id="ARBA00009437"/>
    </source>
</evidence>
<evidence type="ECO:0000256" key="4">
    <source>
        <dbReference type="ARBA" id="ARBA00023163"/>
    </source>
</evidence>
<dbReference type="Gene3D" id="3.40.190.290">
    <property type="match status" value="1"/>
</dbReference>
<dbReference type="RefSeq" id="WP_160360529.1">
    <property type="nucleotide sequence ID" value="NZ_WSRQ01000040.1"/>
</dbReference>